<evidence type="ECO:0000313" key="2">
    <source>
        <dbReference type="EMBL" id="KAF8673768.1"/>
    </source>
</evidence>
<name>A0A835FIW0_9POAL</name>
<evidence type="ECO:0000313" key="3">
    <source>
        <dbReference type="EMBL" id="KAF8758197.1"/>
    </source>
</evidence>
<comment type="caution">
    <text evidence="3">The sequence shown here is derived from an EMBL/GenBank/DDBJ whole genome shotgun (WGS) entry which is preliminary data.</text>
</comment>
<keyword evidence="1" id="KW-1133">Transmembrane helix</keyword>
<dbReference type="OrthoDB" id="692699at2759"/>
<dbReference type="AlphaFoldDB" id="A0A835FIW0"/>
<accession>A0A835FIW0</accession>
<dbReference type="EMBL" id="JACEFO010000735">
    <property type="protein sequence ID" value="KAF8758197.1"/>
    <property type="molecule type" value="Genomic_DNA"/>
</dbReference>
<gene>
    <name evidence="3" type="ORF">HU200_010626</name>
    <name evidence="2" type="ORF">HU200_048522</name>
</gene>
<organism evidence="3 4">
    <name type="scientific">Digitaria exilis</name>
    <dbReference type="NCBI Taxonomy" id="1010633"/>
    <lineage>
        <taxon>Eukaryota</taxon>
        <taxon>Viridiplantae</taxon>
        <taxon>Streptophyta</taxon>
        <taxon>Embryophyta</taxon>
        <taxon>Tracheophyta</taxon>
        <taxon>Spermatophyta</taxon>
        <taxon>Magnoliopsida</taxon>
        <taxon>Liliopsida</taxon>
        <taxon>Poales</taxon>
        <taxon>Poaceae</taxon>
        <taxon>PACMAD clade</taxon>
        <taxon>Panicoideae</taxon>
        <taxon>Panicodae</taxon>
        <taxon>Paniceae</taxon>
        <taxon>Anthephorinae</taxon>
        <taxon>Digitaria</taxon>
    </lineage>
</organism>
<protein>
    <submittedName>
        <fullName evidence="3">Uncharacterized protein</fullName>
    </submittedName>
</protein>
<sequence length="152" mass="18345">MIRCTYLHRELMLRLDARRITEKFYLLKEKGMFSWKAYKKHKENIQKSFDTLRHAVARYKDRRIKAGYFYMCKNRNFHLVFVMSPLYIMPRKDALKKIRRILQKREAYNSTTKETTLGINVSNSIRCRVPIAIQVWLLYLFVIVVACSIIFL</sequence>
<keyword evidence="4" id="KW-1185">Reference proteome</keyword>
<keyword evidence="1" id="KW-0812">Transmembrane</keyword>
<feature type="transmembrane region" description="Helical" evidence="1">
    <location>
        <begin position="131"/>
        <end position="151"/>
    </location>
</feature>
<evidence type="ECO:0000313" key="4">
    <source>
        <dbReference type="Proteomes" id="UP000636709"/>
    </source>
</evidence>
<dbReference type="EMBL" id="JACEFO010002202">
    <property type="protein sequence ID" value="KAF8673768.1"/>
    <property type="molecule type" value="Genomic_DNA"/>
</dbReference>
<proteinExistence type="predicted"/>
<keyword evidence="1" id="KW-0472">Membrane</keyword>
<dbReference type="Proteomes" id="UP000636709">
    <property type="component" value="Unassembled WGS sequence"/>
</dbReference>
<evidence type="ECO:0000256" key="1">
    <source>
        <dbReference type="SAM" id="Phobius"/>
    </source>
</evidence>
<reference evidence="3" key="1">
    <citation type="submission" date="2020-07" db="EMBL/GenBank/DDBJ databases">
        <title>Genome sequence and genetic diversity analysis of an under-domesticated orphan crop, white fonio (Digitaria exilis).</title>
        <authorList>
            <person name="Bennetzen J.L."/>
            <person name="Chen S."/>
            <person name="Ma X."/>
            <person name="Wang X."/>
            <person name="Yssel A.E.J."/>
            <person name="Chaluvadi S.R."/>
            <person name="Johnson M."/>
            <person name="Gangashetty P."/>
            <person name="Hamidou F."/>
            <person name="Sanogo M.D."/>
            <person name="Zwaenepoel A."/>
            <person name="Wallace J."/>
            <person name="Van De Peer Y."/>
            <person name="Van Deynze A."/>
        </authorList>
    </citation>
    <scope>NUCLEOTIDE SEQUENCE</scope>
    <source>
        <tissue evidence="3">Leaves</tissue>
    </source>
</reference>